<keyword evidence="2" id="KW-1185">Reference proteome</keyword>
<organism evidence="1 2">
    <name type="scientific">Lithospermum erythrorhizon</name>
    <name type="common">Purple gromwell</name>
    <name type="synonym">Lithospermum officinale var. erythrorhizon</name>
    <dbReference type="NCBI Taxonomy" id="34254"/>
    <lineage>
        <taxon>Eukaryota</taxon>
        <taxon>Viridiplantae</taxon>
        <taxon>Streptophyta</taxon>
        <taxon>Embryophyta</taxon>
        <taxon>Tracheophyta</taxon>
        <taxon>Spermatophyta</taxon>
        <taxon>Magnoliopsida</taxon>
        <taxon>eudicotyledons</taxon>
        <taxon>Gunneridae</taxon>
        <taxon>Pentapetalae</taxon>
        <taxon>asterids</taxon>
        <taxon>lamiids</taxon>
        <taxon>Boraginales</taxon>
        <taxon>Boraginaceae</taxon>
        <taxon>Boraginoideae</taxon>
        <taxon>Lithospermeae</taxon>
        <taxon>Lithospermum</taxon>
    </lineage>
</organism>
<keyword evidence="1" id="KW-0675">Receptor</keyword>
<gene>
    <name evidence="1" type="ORF">LIER_07089</name>
</gene>
<sequence>MYLTSTRPDIMFATCLISRYMAKPTELHLQIAKRILRYLKGSTQYGIFYTKGKAEGELMVYTDSDYVGDLDDKKSTSGYVVLLNSGAVAWCSKKQPIVTLSTTEAEFVAATVCACQAIWMKRILNELVKQEDSCIVIRCDHSSSIKLSKNHVIHERCKHIDVRFHFLRNLVKEGTILLTYCSSTNQIADVMTKALKIKAFVKLRTELGMVSIEDIS</sequence>
<dbReference type="CDD" id="cd09272">
    <property type="entry name" value="RNase_HI_RT_Ty1"/>
    <property type="match status" value="1"/>
</dbReference>
<comment type="caution">
    <text evidence="1">The sequence shown here is derived from an EMBL/GenBank/DDBJ whole genome shotgun (WGS) entry which is preliminary data.</text>
</comment>
<accession>A0AAV3P6Y8</accession>
<reference evidence="1 2" key="1">
    <citation type="submission" date="2024-01" db="EMBL/GenBank/DDBJ databases">
        <title>The complete chloroplast genome sequence of Lithospermum erythrorhizon: insights into the phylogenetic relationship among Boraginaceae species and the maternal lineages of purple gromwells.</title>
        <authorList>
            <person name="Okada T."/>
            <person name="Watanabe K."/>
        </authorList>
    </citation>
    <scope>NUCLEOTIDE SEQUENCE [LARGE SCALE GENOMIC DNA]</scope>
</reference>
<dbReference type="EMBL" id="BAABME010001071">
    <property type="protein sequence ID" value="GAA0147369.1"/>
    <property type="molecule type" value="Genomic_DNA"/>
</dbReference>
<dbReference type="AlphaFoldDB" id="A0AAV3P6Y8"/>
<proteinExistence type="predicted"/>
<dbReference type="PANTHER" id="PTHR11439:SF517">
    <property type="entry name" value="CYSTEINE-RICH RLK (RECEPTOR-LIKE PROTEIN KINASE) 8"/>
    <property type="match status" value="1"/>
</dbReference>
<name>A0AAV3P6Y8_LITER</name>
<dbReference type="PANTHER" id="PTHR11439">
    <property type="entry name" value="GAG-POL-RELATED RETROTRANSPOSON"/>
    <property type="match status" value="1"/>
</dbReference>
<evidence type="ECO:0000313" key="2">
    <source>
        <dbReference type="Proteomes" id="UP001454036"/>
    </source>
</evidence>
<evidence type="ECO:0000313" key="1">
    <source>
        <dbReference type="EMBL" id="GAA0147369.1"/>
    </source>
</evidence>
<keyword evidence="1" id="KW-0812">Transmembrane</keyword>
<protein>
    <submittedName>
        <fullName evidence="1">Transmembrane signal receptor</fullName>
    </submittedName>
</protein>
<dbReference type="Proteomes" id="UP001454036">
    <property type="component" value="Unassembled WGS sequence"/>
</dbReference>
<keyword evidence="1" id="KW-0472">Membrane</keyword>